<organism evidence="3 4">
    <name type="scientific">Rhodococcus olei</name>
    <dbReference type="NCBI Taxonomy" id="2161675"/>
    <lineage>
        <taxon>Bacteria</taxon>
        <taxon>Bacillati</taxon>
        <taxon>Actinomycetota</taxon>
        <taxon>Actinomycetes</taxon>
        <taxon>Mycobacteriales</taxon>
        <taxon>Nocardiaceae</taxon>
        <taxon>Rhodococcus</taxon>
    </lineage>
</organism>
<dbReference type="RefSeq" id="WP_345353453.1">
    <property type="nucleotide sequence ID" value="NZ_BAABFB010000088.1"/>
</dbReference>
<comment type="similarity">
    <text evidence="1">Belongs to the short-chain dehydrogenases/reductases (SDR) family.</text>
</comment>
<dbReference type="PANTHER" id="PTHR24321">
    <property type="entry name" value="DEHYDROGENASES, SHORT CHAIN"/>
    <property type="match status" value="1"/>
</dbReference>
<evidence type="ECO:0000256" key="1">
    <source>
        <dbReference type="ARBA" id="ARBA00006484"/>
    </source>
</evidence>
<dbReference type="NCBIfam" id="NF005559">
    <property type="entry name" value="PRK07231.1"/>
    <property type="match status" value="1"/>
</dbReference>
<dbReference type="Proteomes" id="UP001501183">
    <property type="component" value="Unassembled WGS sequence"/>
</dbReference>
<dbReference type="InterPro" id="IPR020904">
    <property type="entry name" value="Sc_DH/Rdtase_CS"/>
</dbReference>
<dbReference type="Pfam" id="PF13561">
    <property type="entry name" value="adh_short_C2"/>
    <property type="match status" value="1"/>
</dbReference>
<keyword evidence="2" id="KW-0560">Oxidoreductase</keyword>
<dbReference type="Gene3D" id="3.40.50.720">
    <property type="entry name" value="NAD(P)-binding Rossmann-like Domain"/>
    <property type="match status" value="1"/>
</dbReference>
<protein>
    <submittedName>
        <fullName evidence="3">SDR family oxidoreductase</fullName>
    </submittedName>
</protein>
<evidence type="ECO:0000256" key="2">
    <source>
        <dbReference type="ARBA" id="ARBA00023002"/>
    </source>
</evidence>
<dbReference type="PRINTS" id="PR00080">
    <property type="entry name" value="SDRFAMILY"/>
</dbReference>
<sequence>MSARFDGKLALVTGAGSGLGEAIAIKFVAEGARVIAVDLTSPDSLVDRFGESVIPWQADVSDADNVRELEEWVRNTYGGLDVLANNAGIGGIQRILHEYPIDEFDRVVEVNVRGSFLMLQAAVRLMLGSGGGAVVNTASIASFRGTPHSSAYATSKGALVMLTRAAALDYARHGIRVNAVAPGVTRTPILDTRSTETIAKLADLIPQGRVGEPADVANVVAFLADDNETAHVTGQVWVVDGGRSAG</sequence>
<dbReference type="PANTHER" id="PTHR24321:SF14">
    <property type="entry name" value="SHORT-CHAIN TYPE DEHYDROGENASE_REDUCTASE BLR2146-RELATED"/>
    <property type="match status" value="1"/>
</dbReference>
<keyword evidence="4" id="KW-1185">Reference proteome</keyword>
<evidence type="ECO:0000313" key="4">
    <source>
        <dbReference type="Proteomes" id="UP001501183"/>
    </source>
</evidence>
<comment type="caution">
    <text evidence="3">The sequence shown here is derived from an EMBL/GenBank/DDBJ whole genome shotgun (WGS) entry which is preliminary data.</text>
</comment>
<dbReference type="PROSITE" id="PS00061">
    <property type="entry name" value="ADH_SHORT"/>
    <property type="match status" value="1"/>
</dbReference>
<dbReference type="SUPFAM" id="SSF51735">
    <property type="entry name" value="NAD(P)-binding Rossmann-fold domains"/>
    <property type="match status" value="1"/>
</dbReference>
<dbReference type="EMBL" id="BAABFB010000088">
    <property type="protein sequence ID" value="GAA4491316.1"/>
    <property type="molecule type" value="Genomic_DNA"/>
</dbReference>
<dbReference type="InterPro" id="IPR036291">
    <property type="entry name" value="NAD(P)-bd_dom_sf"/>
</dbReference>
<dbReference type="CDD" id="cd05233">
    <property type="entry name" value="SDR_c"/>
    <property type="match status" value="1"/>
</dbReference>
<accession>A0ABP8PQ75</accession>
<name>A0ABP8PQ75_9NOCA</name>
<gene>
    <name evidence="3" type="ORF">GCM10023094_55650</name>
</gene>
<dbReference type="InterPro" id="IPR002347">
    <property type="entry name" value="SDR_fam"/>
</dbReference>
<reference evidence="4" key="1">
    <citation type="journal article" date="2019" name="Int. J. Syst. Evol. Microbiol.">
        <title>The Global Catalogue of Microorganisms (GCM) 10K type strain sequencing project: providing services to taxonomists for standard genome sequencing and annotation.</title>
        <authorList>
            <consortium name="The Broad Institute Genomics Platform"/>
            <consortium name="The Broad Institute Genome Sequencing Center for Infectious Disease"/>
            <person name="Wu L."/>
            <person name="Ma J."/>
        </authorList>
    </citation>
    <scope>NUCLEOTIDE SEQUENCE [LARGE SCALE GENOMIC DNA]</scope>
    <source>
        <strain evidence="4">JCM 32206</strain>
    </source>
</reference>
<dbReference type="PRINTS" id="PR00081">
    <property type="entry name" value="GDHRDH"/>
</dbReference>
<evidence type="ECO:0000313" key="3">
    <source>
        <dbReference type="EMBL" id="GAA4491316.1"/>
    </source>
</evidence>
<proteinExistence type="inferred from homology"/>